<sequence>MSAVLSRFTTPEARASLYQFSVYLPGAVQSVFLGIWLSQHGIPADQIGLINALPMLGLLLLNMVIGRIADRADDWRTAIIALSLVASLAPVGLYFVSEFWGILLIWALTAMSNGLIAPIIDAATVRMTRRNGTDFGAVRAWATIGYVVGAAGIGASITFLGAGAFVTLYLIMTILRALLGFLLPRFRAPAPEVTLADVPAASPVARPRLKDSLQLWFVLPLVAFSLVNSSNAVIGSFGALLWNQHGVPSYFLGPLLGIAAVGEAALMLGWRRFGGRVTARNMILAAAVAGVLRFTILAFAPPVQILFVVQLLHAFTFGMGYFGVVHFIANWTHESNAAEAQGFANMLNQGAAMVMLICFGWLMEWFGSGAFFASTVTCSIAMVCVIVSLRLRPPKDAVRAN</sequence>
<feature type="transmembrane region" description="Helical" evidence="8">
    <location>
        <begin position="248"/>
        <end position="270"/>
    </location>
</feature>
<reference evidence="10 11" key="1">
    <citation type="submission" date="2015-03" db="EMBL/GenBank/DDBJ databases">
        <authorList>
            <person name="Hassan Y.I."/>
            <person name="Lepp D."/>
            <person name="Zhou T."/>
        </authorList>
    </citation>
    <scope>NUCLEOTIDE SEQUENCE [LARGE SCALE GENOMIC DNA]</scope>
    <source>
        <strain evidence="10 11">GH2-10</strain>
    </source>
</reference>
<dbReference type="PANTHER" id="PTHR23522">
    <property type="entry name" value="BLL5896 PROTEIN"/>
    <property type="match status" value="1"/>
</dbReference>
<dbReference type="PATRIC" id="fig|361041.3.peg.411"/>
<feature type="transmembrane region" description="Helical" evidence="8">
    <location>
        <begin position="78"/>
        <end position="96"/>
    </location>
</feature>
<evidence type="ECO:0000313" key="11">
    <source>
        <dbReference type="Proteomes" id="UP000033514"/>
    </source>
</evidence>
<feature type="domain" description="Major facilitator superfamily associated" evidence="9">
    <location>
        <begin position="32"/>
        <end position="355"/>
    </location>
</feature>
<dbReference type="Pfam" id="PF12832">
    <property type="entry name" value="MFS_1_like"/>
    <property type="match status" value="1"/>
</dbReference>
<feature type="transmembrane region" description="Helical" evidence="8">
    <location>
        <begin position="306"/>
        <end position="331"/>
    </location>
</feature>
<evidence type="ECO:0000256" key="4">
    <source>
        <dbReference type="ARBA" id="ARBA00022519"/>
    </source>
</evidence>
<evidence type="ECO:0000256" key="7">
    <source>
        <dbReference type="ARBA" id="ARBA00023136"/>
    </source>
</evidence>
<dbReference type="InterPro" id="IPR036259">
    <property type="entry name" value="MFS_trans_sf"/>
</dbReference>
<dbReference type="OrthoDB" id="9150135at2"/>
<comment type="subcellular location">
    <subcellularLocation>
        <location evidence="1">Cell inner membrane</location>
        <topology evidence="1">Multi-pass membrane protein</topology>
    </subcellularLocation>
</comment>
<dbReference type="InterPro" id="IPR024989">
    <property type="entry name" value="MFS_assoc_dom"/>
</dbReference>
<dbReference type="Gene3D" id="1.20.1250.20">
    <property type="entry name" value="MFS general substrate transporter like domains"/>
    <property type="match status" value="2"/>
</dbReference>
<evidence type="ECO:0000256" key="1">
    <source>
        <dbReference type="ARBA" id="ARBA00004429"/>
    </source>
</evidence>
<keyword evidence="4" id="KW-0997">Cell inner membrane</keyword>
<keyword evidence="11" id="KW-1185">Reference proteome</keyword>
<proteinExistence type="predicted"/>
<feature type="transmembrane region" description="Helical" evidence="8">
    <location>
        <begin position="343"/>
        <end position="363"/>
    </location>
</feature>
<dbReference type="GO" id="GO:0030395">
    <property type="term" value="F:lactose binding"/>
    <property type="evidence" value="ECO:0007669"/>
    <property type="project" value="TreeGrafter"/>
</dbReference>
<dbReference type="InterPro" id="IPR026032">
    <property type="entry name" value="HcaT-like"/>
</dbReference>
<dbReference type="GO" id="GO:0015528">
    <property type="term" value="F:lactose:proton symporter activity"/>
    <property type="evidence" value="ECO:0007669"/>
    <property type="project" value="TreeGrafter"/>
</dbReference>
<protein>
    <recommendedName>
        <fullName evidence="9">Major facilitator superfamily associated domain-containing protein</fullName>
    </recommendedName>
</protein>
<feature type="transmembrane region" description="Helical" evidence="8">
    <location>
        <begin position="102"/>
        <end position="120"/>
    </location>
</feature>
<name>A0A0F5LCB9_9HYPH</name>
<dbReference type="GO" id="GO:0005886">
    <property type="term" value="C:plasma membrane"/>
    <property type="evidence" value="ECO:0007669"/>
    <property type="project" value="UniProtKB-SubCell"/>
</dbReference>
<dbReference type="SUPFAM" id="SSF103473">
    <property type="entry name" value="MFS general substrate transporter"/>
    <property type="match status" value="1"/>
</dbReference>
<feature type="transmembrane region" description="Helical" evidence="8">
    <location>
        <begin position="140"/>
        <end position="160"/>
    </location>
</feature>
<keyword evidence="2" id="KW-0813">Transport</keyword>
<keyword evidence="5 8" id="KW-0812">Transmembrane</keyword>
<keyword evidence="6 8" id="KW-1133">Transmembrane helix</keyword>
<feature type="transmembrane region" description="Helical" evidence="8">
    <location>
        <begin position="20"/>
        <end position="37"/>
    </location>
</feature>
<dbReference type="AlphaFoldDB" id="A0A0F5LCB9"/>
<evidence type="ECO:0000256" key="2">
    <source>
        <dbReference type="ARBA" id="ARBA00022448"/>
    </source>
</evidence>
<feature type="transmembrane region" description="Helical" evidence="8">
    <location>
        <begin position="215"/>
        <end position="242"/>
    </location>
</feature>
<feature type="transmembrane region" description="Helical" evidence="8">
    <location>
        <begin position="369"/>
        <end position="389"/>
    </location>
</feature>
<dbReference type="Proteomes" id="UP000033514">
    <property type="component" value="Unassembled WGS sequence"/>
</dbReference>
<gene>
    <name evidence="10" type="ORF">VW35_05485</name>
</gene>
<evidence type="ECO:0000313" key="10">
    <source>
        <dbReference type="EMBL" id="KKB79925.1"/>
    </source>
</evidence>
<feature type="transmembrane region" description="Helical" evidence="8">
    <location>
        <begin position="166"/>
        <end position="183"/>
    </location>
</feature>
<keyword evidence="3" id="KW-1003">Cell membrane</keyword>
<organism evidence="10 11">
    <name type="scientific">Devosia soli</name>
    <dbReference type="NCBI Taxonomy" id="361041"/>
    <lineage>
        <taxon>Bacteria</taxon>
        <taxon>Pseudomonadati</taxon>
        <taxon>Pseudomonadota</taxon>
        <taxon>Alphaproteobacteria</taxon>
        <taxon>Hyphomicrobiales</taxon>
        <taxon>Devosiaceae</taxon>
        <taxon>Devosia</taxon>
    </lineage>
</organism>
<dbReference type="RefSeq" id="WP_046141991.1">
    <property type="nucleotide sequence ID" value="NZ_LAJG01000014.1"/>
</dbReference>
<accession>A0A0F5LCB9</accession>
<feature type="transmembrane region" description="Helical" evidence="8">
    <location>
        <begin position="282"/>
        <end position="300"/>
    </location>
</feature>
<evidence type="ECO:0000256" key="5">
    <source>
        <dbReference type="ARBA" id="ARBA00022692"/>
    </source>
</evidence>
<evidence type="ECO:0000259" key="9">
    <source>
        <dbReference type="Pfam" id="PF12832"/>
    </source>
</evidence>
<keyword evidence="7 8" id="KW-0472">Membrane</keyword>
<dbReference type="STRING" id="361041.VW35_05485"/>
<evidence type="ECO:0000256" key="8">
    <source>
        <dbReference type="SAM" id="Phobius"/>
    </source>
</evidence>
<comment type="caution">
    <text evidence="10">The sequence shown here is derived from an EMBL/GenBank/DDBJ whole genome shotgun (WGS) entry which is preliminary data.</text>
</comment>
<evidence type="ECO:0000256" key="3">
    <source>
        <dbReference type="ARBA" id="ARBA00022475"/>
    </source>
</evidence>
<evidence type="ECO:0000256" key="6">
    <source>
        <dbReference type="ARBA" id="ARBA00022989"/>
    </source>
</evidence>
<dbReference type="EMBL" id="LAJG01000014">
    <property type="protein sequence ID" value="KKB79925.1"/>
    <property type="molecule type" value="Genomic_DNA"/>
</dbReference>
<feature type="transmembrane region" description="Helical" evidence="8">
    <location>
        <begin position="49"/>
        <end position="66"/>
    </location>
</feature>
<dbReference type="PIRSF" id="PIRSF004925">
    <property type="entry name" value="HcaT"/>
    <property type="match status" value="1"/>
</dbReference>
<dbReference type="PANTHER" id="PTHR23522:SF10">
    <property type="entry name" value="3-PHENYLPROPIONIC ACID TRANSPORTER-RELATED"/>
    <property type="match status" value="1"/>
</dbReference>